<protein>
    <submittedName>
        <fullName evidence="1">OB-fold nucleic acid binding domain-containing protein</fullName>
    </submittedName>
</protein>
<dbReference type="EMBL" id="CP099490">
    <property type="protein sequence ID" value="USQ77630.1"/>
    <property type="molecule type" value="Genomic_DNA"/>
</dbReference>
<organism evidence="1 2">
    <name type="scientific">Ornithinimicrobium cryptoxanthini</name>
    <dbReference type="NCBI Taxonomy" id="2934161"/>
    <lineage>
        <taxon>Bacteria</taxon>
        <taxon>Bacillati</taxon>
        <taxon>Actinomycetota</taxon>
        <taxon>Actinomycetes</taxon>
        <taxon>Micrococcales</taxon>
        <taxon>Ornithinimicrobiaceae</taxon>
        <taxon>Ornithinimicrobium</taxon>
    </lineage>
</organism>
<accession>A0ABY4YMY5</accession>
<name>A0ABY4YMY5_9MICO</name>
<keyword evidence="2" id="KW-1185">Reference proteome</keyword>
<dbReference type="InterPro" id="IPR012340">
    <property type="entry name" value="NA-bd_OB-fold"/>
</dbReference>
<dbReference type="Gene3D" id="2.40.50.140">
    <property type="entry name" value="Nucleic acid-binding proteins"/>
    <property type="match status" value="1"/>
</dbReference>
<reference evidence="1" key="1">
    <citation type="submission" date="2022-06" db="EMBL/GenBank/DDBJ databases">
        <title>Ornithinimicrobium JY.X270.</title>
        <authorList>
            <person name="Huang Y."/>
        </authorList>
    </citation>
    <scope>NUCLEOTIDE SEQUENCE</scope>
    <source>
        <strain evidence="1">JY.X270</strain>
    </source>
</reference>
<gene>
    <name evidence="1" type="ORF">NF557_06925</name>
</gene>
<sequence length="120" mass="12987">MSLRKVLDDLATHPSQTAAEELARECARPGCTRIADLAPRDVVSVTGTVHSIAVLPLEEAPELRIELFDGTGIVDVVWLGRRAIEGIRPGAYLTLTGRVTLVDGRRTIFNPGYEMLPGHG</sequence>
<evidence type="ECO:0000313" key="2">
    <source>
        <dbReference type="Proteomes" id="UP001056535"/>
    </source>
</evidence>
<evidence type="ECO:0000313" key="1">
    <source>
        <dbReference type="EMBL" id="USQ77630.1"/>
    </source>
</evidence>
<proteinExistence type="predicted"/>
<dbReference type="SUPFAM" id="SSF50249">
    <property type="entry name" value="Nucleic acid-binding proteins"/>
    <property type="match status" value="1"/>
</dbReference>
<dbReference type="CDD" id="cd04488">
    <property type="entry name" value="RecG_wedge_OBF"/>
    <property type="match status" value="1"/>
</dbReference>
<dbReference type="RefSeq" id="WP_252622971.1">
    <property type="nucleotide sequence ID" value="NZ_CP099490.1"/>
</dbReference>
<dbReference type="Proteomes" id="UP001056535">
    <property type="component" value="Chromosome"/>
</dbReference>